<evidence type="ECO:0000313" key="1">
    <source>
        <dbReference type="EMBL" id="TGE27716.1"/>
    </source>
</evidence>
<protein>
    <submittedName>
        <fullName evidence="1">DUF4269 domain-containing protein</fullName>
    </submittedName>
</protein>
<gene>
    <name evidence="1" type="ORF">E5K02_15230</name>
</gene>
<dbReference type="Proteomes" id="UP000298471">
    <property type="component" value="Unassembled WGS sequence"/>
</dbReference>
<sequence length="238" mass="26567">MKKQPSLHCWLWHKEKAATATIFVRTGTVVTTRPPATYYMPDWRDLTYLQTGTTRQQQAFRAIARLGIVSTLQNYTPILAGTIPLAIDLPGSDLDIICEVPPAALPEYRQLLQRHYGHFPDFALTETTLQEFPTIVCSFRAEGFIWEVFGQPQASVLQNAVRHLIVEHAVLEAGGQAWRTAVRQLKQAGLKTEPAFAQLLRLPGDPYAALLTLEGKTPRELQALLPDLRSAESPGARQ</sequence>
<dbReference type="AlphaFoldDB" id="A0A4Z0QDZ0"/>
<proteinExistence type="predicted"/>
<dbReference type="InterPro" id="IPR025365">
    <property type="entry name" value="DUF4269"/>
</dbReference>
<comment type="caution">
    <text evidence="1">The sequence shown here is derived from an EMBL/GenBank/DDBJ whole genome shotgun (WGS) entry which is preliminary data.</text>
</comment>
<dbReference type="Pfam" id="PF14091">
    <property type="entry name" value="DUF4269"/>
    <property type="match status" value="1"/>
</dbReference>
<keyword evidence="2" id="KW-1185">Reference proteome</keyword>
<reference evidence="1 2" key="1">
    <citation type="submission" date="2019-04" db="EMBL/GenBank/DDBJ databases">
        <authorList>
            <person name="Feng G."/>
            <person name="Zhang J."/>
            <person name="Zhu H."/>
        </authorList>
    </citation>
    <scope>NUCLEOTIDE SEQUENCE [LARGE SCALE GENOMIC DNA]</scope>
    <source>
        <strain evidence="1 2">9PBR-1</strain>
    </source>
</reference>
<evidence type="ECO:0000313" key="2">
    <source>
        <dbReference type="Proteomes" id="UP000298471"/>
    </source>
</evidence>
<dbReference type="EMBL" id="SRMB01000002">
    <property type="protein sequence ID" value="TGE27716.1"/>
    <property type="molecule type" value="Genomic_DNA"/>
</dbReference>
<accession>A0A4Z0QDZ0</accession>
<organism evidence="1 2">
    <name type="scientific">Hymenobacter metallicola</name>
    <dbReference type="NCBI Taxonomy" id="2563114"/>
    <lineage>
        <taxon>Bacteria</taxon>
        <taxon>Pseudomonadati</taxon>
        <taxon>Bacteroidota</taxon>
        <taxon>Cytophagia</taxon>
        <taxon>Cytophagales</taxon>
        <taxon>Hymenobacteraceae</taxon>
        <taxon>Hymenobacter</taxon>
    </lineage>
</organism>
<dbReference type="OrthoDB" id="6402248at2"/>
<name>A0A4Z0QDZ0_9BACT</name>